<reference evidence="2 3" key="1">
    <citation type="submission" date="2017-09" db="EMBL/GenBank/DDBJ databases">
        <title>Bacterial strain isolated from the female urinary microbiota.</title>
        <authorList>
            <person name="Thomas-White K."/>
            <person name="Kumar N."/>
            <person name="Forster S."/>
            <person name="Putonti C."/>
            <person name="Lawley T."/>
            <person name="Wolfe A.J."/>
        </authorList>
    </citation>
    <scope>NUCLEOTIDE SEQUENCE [LARGE SCALE GENOMIC DNA]</scope>
    <source>
        <strain evidence="2 3">UMB0818</strain>
    </source>
</reference>
<accession>A0A2N6Q6R6</accession>
<comment type="caution">
    <text evidence="2">The sequence shown here is derived from an EMBL/GenBank/DDBJ whole genome shotgun (WGS) entry which is preliminary data.</text>
</comment>
<name>A0A2N6Q6R6_9BACT</name>
<evidence type="ECO:0000256" key="1">
    <source>
        <dbReference type="SAM" id="MobiDB-lite"/>
    </source>
</evidence>
<dbReference type="AlphaFoldDB" id="A0A2N6Q6R6"/>
<dbReference type="Proteomes" id="UP000235661">
    <property type="component" value="Unassembled WGS sequence"/>
</dbReference>
<evidence type="ECO:0000313" key="2">
    <source>
        <dbReference type="EMBL" id="PMC10637.1"/>
    </source>
</evidence>
<dbReference type="EMBL" id="PNGI01000007">
    <property type="protein sequence ID" value="PMC10637.1"/>
    <property type="molecule type" value="Genomic_DNA"/>
</dbReference>
<sequence>MMKRNQLKTYCAPKCMLVHMEPFTLMETSFPSQHNPAQPGGTISGAKQGLLWENSEDEESFSLWKTDKRELSTERK</sequence>
<proteinExistence type="predicted"/>
<protein>
    <submittedName>
        <fullName evidence="2">Uncharacterized protein</fullName>
    </submittedName>
</protein>
<evidence type="ECO:0000313" key="3">
    <source>
        <dbReference type="Proteomes" id="UP000235661"/>
    </source>
</evidence>
<gene>
    <name evidence="2" type="ORF">CJ232_04885</name>
</gene>
<feature type="region of interest" description="Disordered" evidence="1">
    <location>
        <begin position="29"/>
        <end position="57"/>
    </location>
</feature>
<organism evidence="2 3">
    <name type="scientific">Hoylesella timonensis</name>
    <dbReference type="NCBI Taxonomy" id="386414"/>
    <lineage>
        <taxon>Bacteria</taxon>
        <taxon>Pseudomonadati</taxon>
        <taxon>Bacteroidota</taxon>
        <taxon>Bacteroidia</taxon>
        <taxon>Bacteroidales</taxon>
        <taxon>Prevotellaceae</taxon>
        <taxon>Hoylesella</taxon>
    </lineage>
</organism>